<accession>A0A1I6TUK1</accession>
<keyword evidence="3" id="KW-1185">Reference proteome</keyword>
<evidence type="ECO:0000313" key="3">
    <source>
        <dbReference type="Proteomes" id="UP000199199"/>
    </source>
</evidence>
<dbReference type="Pfam" id="PF24349">
    <property type="entry name" value="DUF7509"/>
    <property type="match status" value="1"/>
</dbReference>
<dbReference type="AlphaFoldDB" id="A0A1I6TUK1"/>
<gene>
    <name evidence="2" type="ORF">SAMN04488556_3432</name>
</gene>
<protein>
    <recommendedName>
        <fullName evidence="1">DUF7509 domain-containing protein</fullName>
    </recommendedName>
</protein>
<dbReference type="EMBL" id="FOZS01000003">
    <property type="protein sequence ID" value="SFS92667.1"/>
    <property type="molecule type" value="Genomic_DNA"/>
</dbReference>
<organism evidence="2 3">
    <name type="scientific">Halostagnicola kamekurae</name>
    <dbReference type="NCBI Taxonomy" id="619731"/>
    <lineage>
        <taxon>Archaea</taxon>
        <taxon>Methanobacteriati</taxon>
        <taxon>Methanobacteriota</taxon>
        <taxon>Stenosarchaea group</taxon>
        <taxon>Halobacteria</taxon>
        <taxon>Halobacteriales</taxon>
        <taxon>Natrialbaceae</taxon>
        <taxon>Halostagnicola</taxon>
    </lineage>
</organism>
<proteinExistence type="predicted"/>
<evidence type="ECO:0000313" key="2">
    <source>
        <dbReference type="EMBL" id="SFS92667.1"/>
    </source>
</evidence>
<sequence length="299" mass="33886">MPLSATPINISNEKIKSTRDAIIERNDHLEYSNIPVAVFGPFSSKFNPYDGTAIEKSLDDSISNSGDVAYEFLEENVGSAGEDNNPKTGSQAQVENEFLNEVKNGLRDKGVNAFVASDVPPFSDQENTIEDWEDYFDDAQLGEWDYVTQSYIYSKIANINIFVFRYLGNPVGVTYEIADIFRGARSDDQPEILEQSLLWFESRIDEEIRANKKYTSRSEEEIRQHLSDSSGPHYLSAMLEHVTTDQNSDFEPASDVNPTIWEPFQRSQDIIDKTVAKVKMASNSDERYVSPIQRMCDVN</sequence>
<dbReference type="InterPro" id="IPR055931">
    <property type="entry name" value="DUF7509"/>
</dbReference>
<feature type="domain" description="DUF7509" evidence="1">
    <location>
        <begin position="19"/>
        <end position="187"/>
    </location>
</feature>
<dbReference type="RefSeq" id="WP_139231210.1">
    <property type="nucleotide sequence ID" value="NZ_FOZS01000003.1"/>
</dbReference>
<reference evidence="3" key="1">
    <citation type="submission" date="2016-10" db="EMBL/GenBank/DDBJ databases">
        <authorList>
            <person name="Varghese N."/>
            <person name="Submissions S."/>
        </authorList>
    </citation>
    <scope>NUCLEOTIDE SEQUENCE [LARGE SCALE GENOMIC DNA]</scope>
    <source>
        <strain evidence="3">DSM 22427</strain>
    </source>
</reference>
<dbReference type="Proteomes" id="UP000199199">
    <property type="component" value="Unassembled WGS sequence"/>
</dbReference>
<evidence type="ECO:0000259" key="1">
    <source>
        <dbReference type="Pfam" id="PF24349"/>
    </source>
</evidence>
<name>A0A1I6TUK1_9EURY</name>
<dbReference type="OrthoDB" id="387058at2157"/>